<organism evidence="3 4">
    <name type="scientific">Pseudoalteromonas xiamenensis</name>
    <dbReference type="NCBI Taxonomy" id="882626"/>
    <lineage>
        <taxon>Bacteria</taxon>
        <taxon>Pseudomonadati</taxon>
        <taxon>Pseudomonadota</taxon>
        <taxon>Gammaproteobacteria</taxon>
        <taxon>Alteromonadales</taxon>
        <taxon>Pseudoalteromonadaceae</taxon>
        <taxon>Pseudoalteromonas</taxon>
    </lineage>
</organism>
<proteinExistence type="predicted"/>
<dbReference type="AlphaFoldDB" id="A0A975DKH9"/>
<dbReference type="Pfam" id="PF13202">
    <property type="entry name" value="EF-hand_5"/>
    <property type="match status" value="2"/>
</dbReference>
<reference evidence="3" key="1">
    <citation type="submission" date="2021-03" db="EMBL/GenBank/DDBJ databases">
        <title>Complete Genome of Pseudoalteromonas xiamenensis STKMTI.2, a new potential marine bacterium producing anti-Vibrio compounds.</title>
        <authorList>
            <person name="Handayani D.P."/>
            <person name="Isnansetyo A."/>
            <person name="Istiqomah I."/>
            <person name="Jumina J."/>
        </authorList>
    </citation>
    <scope>NUCLEOTIDE SEQUENCE</scope>
    <source>
        <strain evidence="3">STKMTI.2</strain>
        <plasmid evidence="3">unnamed5</plasmid>
    </source>
</reference>
<dbReference type="KEGG" id="pxi:J5O05_18670"/>
<evidence type="ECO:0000313" key="3">
    <source>
        <dbReference type="EMBL" id="QTH73516.1"/>
    </source>
</evidence>
<geneLocation type="plasmid" evidence="3 4">
    <name>unnamed5</name>
</geneLocation>
<dbReference type="EMBL" id="CP072135">
    <property type="protein sequence ID" value="QTH73516.1"/>
    <property type="molecule type" value="Genomic_DNA"/>
</dbReference>
<dbReference type="SUPFAM" id="SSF47473">
    <property type="entry name" value="EF-hand"/>
    <property type="match status" value="1"/>
</dbReference>
<accession>A0A975DKH9</accession>
<keyword evidence="4" id="KW-1185">Reference proteome</keyword>
<keyword evidence="1" id="KW-0732">Signal</keyword>
<feature type="signal peptide" evidence="1">
    <location>
        <begin position="1"/>
        <end position="21"/>
    </location>
</feature>
<dbReference type="GO" id="GO:0005509">
    <property type="term" value="F:calcium ion binding"/>
    <property type="evidence" value="ECO:0007669"/>
    <property type="project" value="InterPro"/>
</dbReference>
<sequence length="73" mass="7637">MKISNMAVFAAALMASAAATASEANFSSLDKDGNGLISTSEASQLPMLAEEFKNLDTDQDGQLSESEFANFGK</sequence>
<keyword evidence="3" id="KW-0614">Plasmid</keyword>
<feature type="chain" id="PRO_5037861732" description="EF-hand domain-containing protein" evidence="1">
    <location>
        <begin position="22"/>
        <end position="73"/>
    </location>
</feature>
<dbReference type="PROSITE" id="PS50222">
    <property type="entry name" value="EF_HAND_2"/>
    <property type="match status" value="1"/>
</dbReference>
<dbReference type="Gene3D" id="1.10.238.10">
    <property type="entry name" value="EF-hand"/>
    <property type="match status" value="1"/>
</dbReference>
<dbReference type="PROSITE" id="PS00018">
    <property type="entry name" value="EF_HAND_1"/>
    <property type="match status" value="1"/>
</dbReference>
<dbReference type="RefSeq" id="WP_208845128.1">
    <property type="nucleotide sequence ID" value="NZ_CP072135.1"/>
</dbReference>
<evidence type="ECO:0000313" key="4">
    <source>
        <dbReference type="Proteomes" id="UP000664904"/>
    </source>
</evidence>
<dbReference type="Proteomes" id="UP000664904">
    <property type="component" value="Plasmid unnamed5"/>
</dbReference>
<name>A0A975DKH9_9GAMM</name>
<dbReference type="InterPro" id="IPR002048">
    <property type="entry name" value="EF_hand_dom"/>
</dbReference>
<evidence type="ECO:0000259" key="2">
    <source>
        <dbReference type="PROSITE" id="PS50222"/>
    </source>
</evidence>
<feature type="domain" description="EF-hand" evidence="2">
    <location>
        <begin position="43"/>
        <end position="73"/>
    </location>
</feature>
<dbReference type="InterPro" id="IPR018247">
    <property type="entry name" value="EF_Hand_1_Ca_BS"/>
</dbReference>
<protein>
    <recommendedName>
        <fullName evidence="2">EF-hand domain-containing protein</fullName>
    </recommendedName>
</protein>
<dbReference type="InterPro" id="IPR011992">
    <property type="entry name" value="EF-hand-dom_pair"/>
</dbReference>
<evidence type="ECO:0000256" key="1">
    <source>
        <dbReference type="SAM" id="SignalP"/>
    </source>
</evidence>
<gene>
    <name evidence="3" type="ORF">J5O05_18670</name>
</gene>